<dbReference type="EMBL" id="KV440971">
    <property type="protein sequence ID" value="OAD80304.1"/>
    <property type="molecule type" value="Genomic_DNA"/>
</dbReference>
<dbReference type="STRING" id="763407.A0A167QUN4"/>
<keyword evidence="3 5" id="KW-0853">WD repeat</keyword>
<keyword evidence="6" id="KW-0227">DNA damage</keyword>
<dbReference type="Pfam" id="PF00400">
    <property type="entry name" value="WD40"/>
    <property type="match status" value="2"/>
</dbReference>
<dbReference type="PANTHER" id="PTHR14773">
    <property type="entry name" value="WD REPEAT-CONTAINING PROTEIN 76"/>
    <property type="match status" value="1"/>
</dbReference>
<evidence type="ECO:0000256" key="7">
    <source>
        <dbReference type="SAM" id="MobiDB-lite"/>
    </source>
</evidence>
<dbReference type="OrthoDB" id="9890280at2759"/>
<dbReference type="SMART" id="SM00320">
    <property type="entry name" value="WD40"/>
    <property type="match status" value="3"/>
</dbReference>
<dbReference type="InterPro" id="IPR050853">
    <property type="entry name" value="WD_repeat_DNA-damage-binding"/>
</dbReference>
<reference evidence="9" key="1">
    <citation type="submission" date="2015-06" db="EMBL/GenBank/DDBJ databases">
        <title>Expansion of signal transduction pathways in fungi by whole-genome duplication.</title>
        <authorList>
            <consortium name="DOE Joint Genome Institute"/>
            <person name="Corrochano L.M."/>
            <person name="Kuo A."/>
            <person name="Marcet-Houben M."/>
            <person name="Polaino S."/>
            <person name="Salamov A."/>
            <person name="Villalobos J.M."/>
            <person name="Alvarez M.I."/>
            <person name="Avalos J."/>
            <person name="Benito E.P."/>
            <person name="Benoit I."/>
            <person name="Burger G."/>
            <person name="Camino L.P."/>
            <person name="Canovas D."/>
            <person name="Cerda-Olmedo E."/>
            <person name="Cheng J.-F."/>
            <person name="Dominguez A."/>
            <person name="Elias M."/>
            <person name="Eslava A.P."/>
            <person name="Glaser F."/>
            <person name="Grimwood J."/>
            <person name="Gutierrez G."/>
            <person name="Heitman J."/>
            <person name="Henrissat B."/>
            <person name="Iturriaga E.A."/>
            <person name="Lang B.F."/>
            <person name="Lavin J.L."/>
            <person name="Lee S."/>
            <person name="Li W."/>
            <person name="Lindquist E."/>
            <person name="Lopez-Garcia S."/>
            <person name="Luque E.M."/>
            <person name="Marcos A.T."/>
            <person name="Martin J."/>
            <person name="McCluskey K."/>
            <person name="Medina H.R."/>
            <person name="Miralles-Duran A."/>
            <person name="Miyazaki A."/>
            <person name="Munoz-Torres E."/>
            <person name="Oguiza J.A."/>
            <person name="Ohm R."/>
            <person name="Olmedo M."/>
            <person name="Orejas M."/>
            <person name="Ortiz-Castellanos L."/>
            <person name="Pisabarro A.G."/>
            <person name="Rodriguez-Romero J."/>
            <person name="Ruiz-Herrera J."/>
            <person name="Ruiz-Vazquez R."/>
            <person name="Sanz C."/>
            <person name="Schackwitz W."/>
            <person name="Schmutz J."/>
            <person name="Shahriari M."/>
            <person name="Shelest E."/>
            <person name="Silva-Franco F."/>
            <person name="Soanes D."/>
            <person name="Syed K."/>
            <person name="Tagua V.G."/>
            <person name="Talbot N.J."/>
            <person name="Thon M."/>
            <person name="De vries R.P."/>
            <person name="Wiebenga A."/>
            <person name="Yadav J.S."/>
            <person name="Braun E.L."/>
            <person name="Baker S."/>
            <person name="Garre V."/>
            <person name="Horwitz B."/>
            <person name="Torres-Martinez S."/>
            <person name="Idnurm A."/>
            <person name="Herrera-Estrella A."/>
            <person name="Gabaldon T."/>
            <person name="Grigoriev I.V."/>
        </authorList>
    </citation>
    <scope>NUCLEOTIDE SEQUENCE [LARGE SCALE GENOMIC DNA]</scope>
    <source>
        <strain evidence="9">NRRL 1555(-)</strain>
    </source>
</reference>
<dbReference type="PANTHER" id="PTHR14773:SF0">
    <property type="entry name" value="WD REPEAT-CONTAINING PROTEIN 76"/>
    <property type="match status" value="1"/>
</dbReference>
<dbReference type="Proteomes" id="UP000077315">
    <property type="component" value="Unassembled WGS sequence"/>
</dbReference>
<feature type="repeat" description="WD" evidence="5">
    <location>
        <begin position="330"/>
        <end position="371"/>
    </location>
</feature>
<dbReference type="InterPro" id="IPR001680">
    <property type="entry name" value="WD40_rpt"/>
</dbReference>
<evidence type="ECO:0000313" key="9">
    <source>
        <dbReference type="Proteomes" id="UP000077315"/>
    </source>
</evidence>
<evidence type="ECO:0000256" key="4">
    <source>
        <dbReference type="ARBA" id="ARBA00022737"/>
    </source>
</evidence>
<protein>
    <recommendedName>
        <fullName evidence="2 6">DNA damage-binding protein CMR1</fullName>
    </recommendedName>
</protein>
<dbReference type="GO" id="GO:0005634">
    <property type="term" value="C:nucleus"/>
    <property type="evidence" value="ECO:0007669"/>
    <property type="project" value="TreeGrafter"/>
</dbReference>
<sequence>MAHKLSDYEKQRLKNIENNAKLLKELHVPLAGQKRPAPTSIKKHVPKKKIEPKAPTRVSARLRGAAPETVESLPTEKEEKNNQTDLRVDRLEEADQKEFLQMLKKFPNTQPTTKKELEAEENSDAEVSKALQELQIRHSWQTVKVVTERITNCVFHPSPGKLLGCGADVIGQLGFWDVEGVKETEDGDEPVVYKYRPHTRSITDLRFSPVDSTKLYSSSYDGTLQYFDMEKAVFTEVSLGDDSLPLTSMVITQDGHSAWLATSMGEIAHKDLRSNSKISVYSLRTKKIGTIDLNPVHEHLLAIGSNDRTATVWDHRSFSTETDSITPLHELEHGYAVTSAYWSPRGDRLATASYDDFIRLFTLKNEDMTLHSAIPHNNHTGKWVTNFRARWNTSPLGYRHQHMAVGNMKHPVNIYSGESGNLIGDLYDSDRITAVPSVVQFHPNTTSMAVLCGNGSGRMVCWT</sequence>
<dbReference type="GO" id="GO:0003677">
    <property type="term" value="F:DNA binding"/>
    <property type="evidence" value="ECO:0007669"/>
    <property type="project" value="UniProtKB-UniRule"/>
</dbReference>
<proteinExistence type="inferred from homology"/>
<dbReference type="PROSITE" id="PS50082">
    <property type="entry name" value="WD_REPEATS_2"/>
    <property type="match status" value="1"/>
</dbReference>
<evidence type="ECO:0000256" key="5">
    <source>
        <dbReference type="PROSITE-ProRule" id="PRU00221"/>
    </source>
</evidence>
<keyword evidence="9" id="KW-1185">Reference proteome</keyword>
<evidence type="ECO:0000256" key="2">
    <source>
        <dbReference type="ARBA" id="ARBA00021132"/>
    </source>
</evidence>
<feature type="compositionally biased region" description="Basic and acidic residues" evidence="7">
    <location>
        <begin position="74"/>
        <end position="84"/>
    </location>
</feature>
<dbReference type="VEuPathDB" id="FungiDB:PHYBLDRAFT_76644"/>
<keyword evidence="4" id="KW-0677">Repeat</keyword>
<dbReference type="GO" id="GO:0006974">
    <property type="term" value="P:DNA damage response"/>
    <property type="evidence" value="ECO:0007669"/>
    <property type="project" value="UniProtKB-KW"/>
</dbReference>
<dbReference type="GO" id="GO:2000001">
    <property type="term" value="P:regulation of DNA damage checkpoint"/>
    <property type="evidence" value="ECO:0007669"/>
    <property type="project" value="TreeGrafter"/>
</dbReference>
<evidence type="ECO:0000256" key="1">
    <source>
        <dbReference type="ARBA" id="ARBA00005434"/>
    </source>
</evidence>
<name>A0A167QUN4_PHYB8</name>
<evidence type="ECO:0000256" key="6">
    <source>
        <dbReference type="RuleBase" id="RU365004"/>
    </source>
</evidence>
<dbReference type="InterPro" id="IPR036322">
    <property type="entry name" value="WD40_repeat_dom_sf"/>
</dbReference>
<organism evidence="8 9">
    <name type="scientific">Phycomyces blakesleeanus (strain ATCC 8743b / DSM 1359 / FGSC 10004 / NBRC 33097 / NRRL 1555)</name>
    <dbReference type="NCBI Taxonomy" id="763407"/>
    <lineage>
        <taxon>Eukaryota</taxon>
        <taxon>Fungi</taxon>
        <taxon>Fungi incertae sedis</taxon>
        <taxon>Mucoromycota</taxon>
        <taxon>Mucoromycotina</taxon>
        <taxon>Mucoromycetes</taxon>
        <taxon>Mucorales</taxon>
        <taxon>Phycomycetaceae</taxon>
        <taxon>Phycomyces</taxon>
    </lineage>
</organism>
<feature type="region of interest" description="Disordered" evidence="7">
    <location>
        <begin position="29"/>
        <end position="84"/>
    </location>
</feature>
<evidence type="ECO:0000313" key="8">
    <source>
        <dbReference type="EMBL" id="OAD80304.1"/>
    </source>
</evidence>
<keyword evidence="6" id="KW-0238">DNA-binding</keyword>
<dbReference type="InParanoid" id="A0A167QUN4"/>
<dbReference type="InterPro" id="IPR015943">
    <property type="entry name" value="WD40/YVTN_repeat-like_dom_sf"/>
</dbReference>
<dbReference type="AlphaFoldDB" id="A0A167QUN4"/>
<accession>A0A167QUN4</accession>
<dbReference type="RefSeq" id="XP_018298344.1">
    <property type="nucleotide sequence ID" value="XM_018443178.1"/>
</dbReference>
<gene>
    <name evidence="8" type="ORF">PHYBLDRAFT_76644</name>
</gene>
<dbReference type="Gene3D" id="2.130.10.10">
    <property type="entry name" value="YVTN repeat-like/Quinoprotein amine dehydrogenase"/>
    <property type="match status" value="1"/>
</dbReference>
<comment type="function">
    <text evidence="6">DNA-binding protein that binds to both single- and double-stranded DNA. Binds preferentially to UV-damaged DNA. May be involved in DNA-metabolic processes.</text>
</comment>
<dbReference type="GeneID" id="29004084"/>
<dbReference type="SUPFAM" id="SSF50978">
    <property type="entry name" value="WD40 repeat-like"/>
    <property type="match status" value="1"/>
</dbReference>
<evidence type="ECO:0000256" key="3">
    <source>
        <dbReference type="ARBA" id="ARBA00022574"/>
    </source>
</evidence>
<comment type="similarity">
    <text evidence="1 6">Belongs to the WD repeat DDB2/WDR76 family.</text>
</comment>